<dbReference type="HOGENOM" id="CLU_2282484_0_0_1"/>
<protein>
    <submittedName>
        <fullName evidence="2">Acetyl-coenzyme A carboxylase carboxyl transferase alpha</fullName>
    </submittedName>
</protein>
<reference evidence="3" key="1">
    <citation type="journal article" date="2011" name="Nature">
        <title>Genome sequence and analysis of the tuber crop potato.</title>
        <authorList>
            <consortium name="The Potato Genome Sequencing Consortium"/>
        </authorList>
    </citation>
    <scope>NUCLEOTIDE SEQUENCE [LARGE SCALE GENOMIC DNA]</scope>
    <source>
        <strain evidence="3">cv. DM1-3 516 R44</strain>
    </source>
</reference>
<dbReference type="GO" id="GO:0009317">
    <property type="term" value="C:acetyl-CoA carboxylase complex"/>
    <property type="evidence" value="ECO:0007669"/>
    <property type="project" value="InterPro"/>
</dbReference>
<name>M1AUM7_SOLTU</name>
<dbReference type="PaxDb" id="4113-PGSC0003DMT400030684"/>
<dbReference type="GO" id="GO:0003989">
    <property type="term" value="F:acetyl-CoA carboxylase activity"/>
    <property type="evidence" value="ECO:0007669"/>
    <property type="project" value="InterPro"/>
</dbReference>
<dbReference type="PANTHER" id="PTHR42853:SF1">
    <property type="entry name" value="ACETYL-COA CARBOXYTRANSFERASE"/>
    <property type="match status" value="1"/>
</dbReference>
<evidence type="ECO:0000313" key="3">
    <source>
        <dbReference type="Proteomes" id="UP000011115"/>
    </source>
</evidence>
<evidence type="ECO:0000313" key="2">
    <source>
        <dbReference type="EnsemblPlants" id="PGSC0003DMT400030684"/>
    </source>
</evidence>
<feature type="region of interest" description="Disordered" evidence="1">
    <location>
        <begin position="76"/>
        <end position="102"/>
    </location>
</feature>
<dbReference type="InterPro" id="IPR001095">
    <property type="entry name" value="Acetyl_CoA_COase_a_su"/>
</dbReference>
<dbReference type="Pfam" id="PF03255">
    <property type="entry name" value="ACCA"/>
    <property type="match status" value="1"/>
</dbReference>
<proteinExistence type="predicted"/>
<dbReference type="GO" id="GO:2001295">
    <property type="term" value="P:malonyl-CoA biosynthetic process"/>
    <property type="evidence" value="ECO:0007669"/>
    <property type="project" value="UniProtKB-UniPathway"/>
</dbReference>
<dbReference type="InParanoid" id="M1AUM7"/>
<keyword evidence="3" id="KW-1185">Reference proteome</keyword>
<dbReference type="AlphaFoldDB" id="M1AUM7"/>
<organism evidence="2 3">
    <name type="scientific">Solanum tuberosum</name>
    <name type="common">Potato</name>
    <dbReference type="NCBI Taxonomy" id="4113"/>
    <lineage>
        <taxon>Eukaryota</taxon>
        <taxon>Viridiplantae</taxon>
        <taxon>Streptophyta</taxon>
        <taxon>Embryophyta</taxon>
        <taxon>Tracheophyta</taxon>
        <taxon>Spermatophyta</taxon>
        <taxon>Magnoliopsida</taxon>
        <taxon>eudicotyledons</taxon>
        <taxon>Gunneridae</taxon>
        <taxon>Pentapetalae</taxon>
        <taxon>asterids</taxon>
        <taxon>lamiids</taxon>
        <taxon>Solanales</taxon>
        <taxon>Solanaceae</taxon>
        <taxon>Solanoideae</taxon>
        <taxon>Solaneae</taxon>
        <taxon>Solanum</taxon>
    </lineage>
</organism>
<dbReference type="EnsemblPlants" id="PGSC0003DMT400030684">
    <property type="protein sequence ID" value="PGSC0003DMT400030684"/>
    <property type="gene ID" value="PGSC0003DMG400011755"/>
</dbReference>
<dbReference type="Proteomes" id="UP000011115">
    <property type="component" value="Unassembled WGS sequence"/>
</dbReference>
<dbReference type="GO" id="GO:0006633">
    <property type="term" value="P:fatty acid biosynthetic process"/>
    <property type="evidence" value="ECO:0007669"/>
    <property type="project" value="InterPro"/>
</dbReference>
<dbReference type="STRING" id="4113.M1AUM7"/>
<dbReference type="GO" id="GO:0016743">
    <property type="term" value="F:carboxyl- or carbamoyltransferase activity"/>
    <property type="evidence" value="ECO:0007669"/>
    <property type="project" value="InterPro"/>
</dbReference>
<reference evidence="2" key="2">
    <citation type="submission" date="2015-06" db="UniProtKB">
        <authorList>
            <consortium name="EnsemblPlants"/>
        </authorList>
    </citation>
    <scope>IDENTIFICATION</scope>
    <source>
        <strain evidence="2">DM1-3 516 R44</strain>
    </source>
</reference>
<dbReference type="UniPathway" id="UPA00655">
    <property type="reaction ID" value="UER00711"/>
</dbReference>
<dbReference type="PANTHER" id="PTHR42853">
    <property type="entry name" value="ACETYL-COENZYME A CARBOXYLASE CARBOXYL TRANSFERASE SUBUNIT ALPHA"/>
    <property type="match status" value="1"/>
</dbReference>
<dbReference type="Gramene" id="PGSC0003DMT400030684">
    <property type="protein sequence ID" value="PGSC0003DMT400030684"/>
    <property type="gene ID" value="PGSC0003DMG400011755"/>
</dbReference>
<sequence length="102" mass="11160">MLCMKWVELHGDRAGYDDTAIVSDIGSIEGRSYLLIGGSGKTLAIGCANKWLMLENSAFYGSRVIQVIPTLRSHDIRHESVSKDDRGVRPPRTPQPNSTSAS</sequence>
<feature type="compositionally biased region" description="Basic and acidic residues" evidence="1">
    <location>
        <begin position="76"/>
        <end position="88"/>
    </location>
</feature>
<accession>M1AUM7</accession>
<evidence type="ECO:0000256" key="1">
    <source>
        <dbReference type="SAM" id="MobiDB-lite"/>
    </source>
</evidence>